<name>A0A6P5FI19_ANACO</name>
<dbReference type="GeneID" id="109713247"/>
<keyword evidence="3" id="KW-1185">Reference proteome</keyword>
<evidence type="ECO:0000256" key="1">
    <source>
        <dbReference type="SAM" id="MobiDB-lite"/>
    </source>
</evidence>
<dbReference type="Proteomes" id="UP000515123">
    <property type="component" value="Linkage group 7"/>
</dbReference>
<evidence type="ECO:0000313" key="3">
    <source>
        <dbReference type="Proteomes" id="UP000515123"/>
    </source>
</evidence>
<dbReference type="Pfam" id="PF03732">
    <property type="entry name" value="Retrotrans_gag"/>
    <property type="match status" value="1"/>
</dbReference>
<dbReference type="RefSeq" id="XP_020092835.1">
    <property type="nucleotide sequence ID" value="XM_020237246.1"/>
</dbReference>
<evidence type="ECO:0000259" key="2">
    <source>
        <dbReference type="Pfam" id="PF03732"/>
    </source>
</evidence>
<proteinExistence type="predicted"/>
<feature type="compositionally biased region" description="Basic and acidic residues" evidence="1">
    <location>
        <begin position="102"/>
        <end position="114"/>
    </location>
</feature>
<evidence type="ECO:0000313" key="4">
    <source>
        <dbReference type="RefSeq" id="XP_020092835.1"/>
    </source>
</evidence>
<dbReference type="InterPro" id="IPR032567">
    <property type="entry name" value="RTL1-rel"/>
</dbReference>
<reference evidence="4" key="2">
    <citation type="submission" date="2025-08" db="UniProtKB">
        <authorList>
            <consortium name="RefSeq"/>
        </authorList>
    </citation>
    <scope>IDENTIFICATION</scope>
    <source>
        <tissue evidence="4">Leaf</tissue>
    </source>
</reference>
<dbReference type="OrthoDB" id="786614at2759"/>
<organism evidence="3 4">
    <name type="scientific">Ananas comosus</name>
    <name type="common">Pineapple</name>
    <name type="synonym">Ananas ananas</name>
    <dbReference type="NCBI Taxonomy" id="4615"/>
    <lineage>
        <taxon>Eukaryota</taxon>
        <taxon>Viridiplantae</taxon>
        <taxon>Streptophyta</taxon>
        <taxon>Embryophyta</taxon>
        <taxon>Tracheophyta</taxon>
        <taxon>Spermatophyta</taxon>
        <taxon>Magnoliopsida</taxon>
        <taxon>Liliopsida</taxon>
        <taxon>Poales</taxon>
        <taxon>Bromeliaceae</taxon>
        <taxon>Bromelioideae</taxon>
        <taxon>Ananas</taxon>
    </lineage>
</organism>
<accession>A0A6P5FI19</accession>
<dbReference type="PANTHER" id="PTHR15503:SF45">
    <property type="entry name" value="RNA-DIRECTED DNA POLYMERASE HOMOLOG"/>
    <property type="match status" value="1"/>
</dbReference>
<feature type="region of interest" description="Disordered" evidence="1">
    <location>
        <begin position="99"/>
        <end position="161"/>
    </location>
</feature>
<reference evidence="3" key="1">
    <citation type="journal article" date="2015" name="Nat. Genet.">
        <title>The pineapple genome and the evolution of CAM photosynthesis.</title>
        <authorList>
            <person name="Ming R."/>
            <person name="VanBuren R."/>
            <person name="Wai C.M."/>
            <person name="Tang H."/>
            <person name="Schatz M.C."/>
            <person name="Bowers J.E."/>
            <person name="Lyons E."/>
            <person name="Wang M.L."/>
            <person name="Chen J."/>
            <person name="Biggers E."/>
            <person name="Zhang J."/>
            <person name="Huang L."/>
            <person name="Zhang L."/>
            <person name="Miao W."/>
            <person name="Zhang J."/>
            <person name="Ye Z."/>
            <person name="Miao C."/>
            <person name="Lin Z."/>
            <person name="Wang H."/>
            <person name="Zhou H."/>
            <person name="Yim W.C."/>
            <person name="Priest H.D."/>
            <person name="Zheng C."/>
            <person name="Woodhouse M."/>
            <person name="Edger P.P."/>
            <person name="Guyot R."/>
            <person name="Guo H.B."/>
            <person name="Guo H."/>
            <person name="Zheng G."/>
            <person name="Singh R."/>
            <person name="Sharma A."/>
            <person name="Min X."/>
            <person name="Zheng Y."/>
            <person name="Lee H."/>
            <person name="Gurtowski J."/>
            <person name="Sedlazeck F.J."/>
            <person name="Harkess A."/>
            <person name="McKain M.R."/>
            <person name="Liao Z."/>
            <person name="Fang J."/>
            <person name="Liu J."/>
            <person name="Zhang X."/>
            <person name="Zhang Q."/>
            <person name="Hu W."/>
            <person name="Qin Y."/>
            <person name="Wang K."/>
            <person name="Chen L.Y."/>
            <person name="Shirley N."/>
            <person name="Lin Y.R."/>
            <person name="Liu L.Y."/>
            <person name="Hernandez A.G."/>
            <person name="Wright C.L."/>
            <person name="Bulone V."/>
            <person name="Tuskan G.A."/>
            <person name="Heath K."/>
            <person name="Zee F."/>
            <person name="Moore P.H."/>
            <person name="Sunkar R."/>
            <person name="Leebens-Mack J.H."/>
            <person name="Mockler T."/>
            <person name="Bennetzen J.L."/>
            <person name="Freeling M."/>
            <person name="Sankoff D."/>
            <person name="Paterson A.H."/>
            <person name="Zhu X."/>
            <person name="Yang X."/>
            <person name="Smith J.A."/>
            <person name="Cushman J.C."/>
            <person name="Paull R.E."/>
            <person name="Yu Q."/>
        </authorList>
    </citation>
    <scope>NUCLEOTIDE SEQUENCE [LARGE SCALE GENOMIC DNA]</scope>
    <source>
        <strain evidence="3">cv. F153</strain>
    </source>
</reference>
<gene>
    <name evidence="4" type="primary">LOC109713247</name>
</gene>
<sequence length="161" mass="18767">MWEEFKRAVFVNYFPNTMKRKLQEKFRKLRQGDRSVADYKQEFSRIIDCVPEVVRDDRDRTDWFLRGLRPRIYEAVQILKLMIFAEVFDRALWAEHGSAHAQGEREAMAESQDKGKKRAVGGTGGQPNAKKPPRHPRQQSRSWRPSRCAICGGDHRPPACP</sequence>
<protein>
    <submittedName>
        <fullName evidence="4">Uncharacterized protein LOC109713247</fullName>
    </submittedName>
</protein>
<dbReference type="InterPro" id="IPR005162">
    <property type="entry name" value="Retrotrans_gag_dom"/>
</dbReference>
<feature type="domain" description="Retrotransposon gag" evidence="2">
    <location>
        <begin position="2"/>
        <end position="70"/>
    </location>
</feature>
<dbReference type="PANTHER" id="PTHR15503">
    <property type="entry name" value="LDOC1 RELATED"/>
    <property type="match status" value="1"/>
</dbReference>
<dbReference type="AlphaFoldDB" id="A0A6P5FI19"/>